<protein>
    <submittedName>
        <fullName evidence="1">Uncharacterized protein</fullName>
    </submittedName>
</protein>
<reference evidence="1 2" key="2">
    <citation type="submission" date="2019-02" db="EMBL/GenBank/DDBJ databases">
        <title>'Lichenibacterium ramalinii' gen. nov. sp. nov., 'Lichenibacterium minor' gen. nov. sp. nov.</title>
        <authorList>
            <person name="Pankratov T."/>
        </authorList>
    </citation>
    <scope>NUCLEOTIDE SEQUENCE [LARGE SCALE GENOMIC DNA]</scope>
    <source>
        <strain evidence="1 2">RmlP026</strain>
    </source>
</reference>
<sequence>MSADDNHLAVFEVDGEELTAETCVPFAQVANDAAGIIDVVLKAPSGRFVRVTTVAEVPAGPGSLHRGWYVAKVIDAFDANLLRESWAVQTEQPRAQAAHPLL</sequence>
<dbReference type="RefSeq" id="WP_129227613.1">
    <property type="nucleotide sequence ID" value="NZ_QYBB01000015.1"/>
</dbReference>
<proteinExistence type="predicted"/>
<comment type="caution">
    <text evidence="1">The sequence shown here is derived from an EMBL/GenBank/DDBJ whole genome shotgun (WGS) entry which is preliminary data.</text>
</comment>
<reference evidence="1 2" key="1">
    <citation type="submission" date="2018-12" db="EMBL/GenBank/DDBJ databases">
        <authorList>
            <person name="Grouzdev D.S."/>
            <person name="Krutkina M.S."/>
        </authorList>
    </citation>
    <scope>NUCLEOTIDE SEQUENCE [LARGE SCALE GENOMIC DNA]</scope>
    <source>
        <strain evidence="1 2">RmlP026</strain>
    </source>
</reference>
<evidence type="ECO:0000313" key="2">
    <source>
        <dbReference type="Proteomes" id="UP000290759"/>
    </source>
</evidence>
<accession>A0A4Q2U4X7</accession>
<gene>
    <name evidence="1" type="ORF">D3273_14545</name>
</gene>
<dbReference type="AlphaFoldDB" id="A0A4Q2U4X7"/>
<name>A0A4Q2U4X7_9HYPH</name>
<dbReference type="EMBL" id="QYBB01000015">
    <property type="protein sequence ID" value="RYC31330.1"/>
    <property type="molecule type" value="Genomic_DNA"/>
</dbReference>
<keyword evidence="2" id="KW-1185">Reference proteome</keyword>
<dbReference type="Proteomes" id="UP000290759">
    <property type="component" value="Unassembled WGS sequence"/>
</dbReference>
<organism evidence="1 2">
    <name type="scientific">Lichenibacterium minor</name>
    <dbReference type="NCBI Taxonomy" id="2316528"/>
    <lineage>
        <taxon>Bacteria</taxon>
        <taxon>Pseudomonadati</taxon>
        <taxon>Pseudomonadota</taxon>
        <taxon>Alphaproteobacteria</taxon>
        <taxon>Hyphomicrobiales</taxon>
        <taxon>Lichenihabitantaceae</taxon>
        <taxon>Lichenibacterium</taxon>
    </lineage>
</organism>
<evidence type="ECO:0000313" key="1">
    <source>
        <dbReference type="EMBL" id="RYC31330.1"/>
    </source>
</evidence>